<feature type="signal peptide" evidence="1">
    <location>
        <begin position="1"/>
        <end position="25"/>
    </location>
</feature>
<name>A0A7W8CZ86_9FIRM</name>
<dbReference type="EMBL" id="JACHHK010000003">
    <property type="protein sequence ID" value="MBB5183138.1"/>
    <property type="molecule type" value="Genomic_DNA"/>
</dbReference>
<dbReference type="Proteomes" id="UP000539953">
    <property type="component" value="Unassembled WGS sequence"/>
</dbReference>
<dbReference type="RefSeq" id="WP_183328426.1">
    <property type="nucleotide sequence ID" value="NZ_JACHHK010000003.1"/>
</dbReference>
<accession>A0A7W8CZ86</accession>
<keyword evidence="3" id="KW-1185">Reference proteome</keyword>
<gene>
    <name evidence="2" type="ORF">HNQ47_001158</name>
</gene>
<reference evidence="2 3" key="1">
    <citation type="submission" date="2020-08" db="EMBL/GenBank/DDBJ databases">
        <title>Genomic Encyclopedia of Type Strains, Phase IV (KMG-IV): sequencing the most valuable type-strain genomes for metagenomic binning, comparative biology and taxonomic classification.</title>
        <authorList>
            <person name="Goeker M."/>
        </authorList>
    </citation>
    <scope>NUCLEOTIDE SEQUENCE [LARGE SCALE GENOMIC DNA]</scope>
    <source>
        <strain evidence="2 3">DSM 25799</strain>
    </source>
</reference>
<evidence type="ECO:0000256" key="1">
    <source>
        <dbReference type="SAM" id="SignalP"/>
    </source>
</evidence>
<comment type="caution">
    <text evidence="2">The sequence shown here is derived from an EMBL/GenBank/DDBJ whole genome shotgun (WGS) entry which is preliminary data.</text>
</comment>
<organism evidence="2 3">
    <name type="scientific">Catenisphaera adipataccumulans</name>
    <dbReference type="NCBI Taxonomy" id="700500"/>
    <lineage>
        <taxon>Bacteria</taxon>
        <taxon>Bacillati</taxon>
        <taxon>Bacillota</taxon>
        <taxon>Erysipelotrichia</taxon>
        <taxon>Erysipelotrichales</taxon>
        <taxon>Erysipelotrichaceae</taxon>
        <taxon>Catenisphaera</taxon>
    </lineage>
</organism>
<evidence type="ECO:0000313" key="3">
    <source>
        <dbReference type="Proteomes" id="UP000539953"/>
    </source>
</evidence>
<keyword evidence="1" id="KW-0732">Signal</keyword>
<evidence type="ECO:0000313" key="2">
    <source>
        <dbReference type="EMBL" id="MBB5183138.1"/>
    </source>
</evidence>
<sequence>MKWFRTALTGILCILFTVCILPVSAAEPVKLEDPVWYYDHQSYTLYYGFSLKNEMKNKAERNVGYRVKAVDEAGNEVASVNGTIKRIEKNGDRVYYAAQISCTGQPAQVKIRTDGAKPVSSANRKKTKQMYPVHNVKETVDTQYALVSGFNNIIVTGTIENKTDQALQDARIVAVFKKDGKIVDMIYDKVESVDAHSTLDITLTQYRSVAEHDSVKCYITQ</sequence>
<feature type="chain" id="PRO_5031501156" evidence="1">
    <location>
        <begin position="26"/>
        <end position="221"/>
    </location>
</feature>
<proteinExistence type="predicted"/>
<dbReference type="AlphaFoldDB" id="A0A7W8CZ86"/>
<protein>
    <submittedName>
        <fullName evidence="2">Uncharacterized protein</fullName>
    </submittedName>
</protein>